<dbReference type="Gene3D" id="3.20.20.370">
    <property type="entry name" value="Glycoside hydrolase/deacetylase"/>
    <property type="match status" value="1"/>
</dbReference>
<sequence length="297" mass="32998">MPKVWPWLLIFFGGLNEFTFASPANTEARLAIIIDDIGYNQTQSERAARLKGAFTLSVLPFTPHGLSSAKLAHNQGKELMLHLPMSTINNMPVGKGGLVSGMEKTAFLTTVRQDLDSLPHIQGVNNHMGSRLTQEAEPMQWLMSELRPRGLYFVDSRTSAQTKALDIASHFQVPSLKRDVFLDDLNETKAIQYQLNRALQFARQRGSAVAIGHPYPTTLSVLEQVQPLLSAQGVKLVFVSQLLTPATHKETPNMEQLINTGEPPYCPAPELDLLTQFRSKVDLYDKPAIMKPLGFGY</sequence>
<dbReference type="PANTHER" id="PTHR30105">
    <property type="entry name" value="UNCHARACTERIZED YIBQ-RELATED"/>
    <property type="match status" value="1"/>
</dbReference>
<dbReference type="EMBL" id="BMYZ01000005">
    <property type="protein sequence ID" value="GGY88313.1"/>
    <property type="molecule type" value="Genomic_DNA"/>
</dbReference>
<dbReference type="SUPFAM" id="SSF88713">
    <property type="entry name" value="Glycoside hydrolase/deacetylase"/>
    <property type="match status" value="1"/>
</dbReference>
<dbReference type="Pfam" id="PF04748">
    <property type="entry name" value="Polysacc_deac_2"/>
    <property type="match status" value="1"/>
</dbReference>
<gene>
    <name evidence="1" type="ORF">GCM10011613_36700</name>
</gene>
<accession>A0ABQ3BAZ5</accession>
<dbReference type="InterPro" id="IPR011330">
    <property type="entry name" value="Glyco_hydro/deAcase_b/a-brl"/>
</dbReference>
<dbReference type="Proteomes" id="UP000619761">
    <property type="component" value="Unassembled WGS sequence"/>
</dbReference>
<dbReference type="RefSeq" id="WP_189421340.1">
    <property type="nucleotide sequence ID" value="NZ_BMYZ01000005.1"/>
</dbReference>
<dbReference type="PANTHER" id="PTHR30105:SF2">
    <property type="entry name" value="DIVERGENT POLYSACCHARIDE DEACETYLASE SUPERFAMILY"/>
    <property type="match status" value="1"/>
</dbReference>
<evidence type="ECO:0000313" key="2">
    <source>
        <dbReference type="Proteomes" id="UP000619761"/>
    </source>
</evidence>
<proteinExistence type="predicted"/>
<evidence type="ECO:0008006" key="3">
    <source>
        <dbReference type="Google" id="ProtNLM"/>
    </source>
</evidence>
<name>A0ABQ3BAZ5_9GAMM</name>
<dbReference type="CDD" id="cd10936">
    <property type="entry name" value="CE4_DAC2"/>
    <property type="match status" value="1"/>
</dbReference>
<organism evidence="1 2">
    <name type="scientific">Cellvibrio zantedeschiae</name>
    <dbReference type="NCBI Taxonomy" id="1237077"/>
    <lineage>
        <taxon>Bacteria</taxon>
        <taxon>Pseudomonadati</taxon>
        <taxon>Pseudomonadota</taxon>
        <taxon>Gammaproteobacteria</taxon>
        <taxon>Cellvibrionales</taxon>
        <taxon>Cellvibrionaceae</taxon>
        <taxon>Cellvibrio</taxon>
    </lineage>
</organism>
<protein>
    <recommendedName>
        <fullName evidence="3">Divergent polysaccharide deacetylase family protein</fullName>
    </recommendedName>
</protein>
<reference evidence="2" key="1">
    <citation type="journal article" date="2019" name="Int. J. Syst. Evol. Microbiol.">
        <title>The Global Catalogue of Microorganisms (GCM) 10K type strain sequencing project: providing services to taxonomists for standard genome sequencing and annotation.</title>
        <authorList>
            <consortium name="The Broad Institute Genomics Platform"/>
            <consortium name="The Broad Institute Genome Sequencing Center for Infectious Disease"/>
            <person name="Wu L."/>
            <person name="Ma J."/>
        </authorList>
    </citation>
    <scope>NUCLEOTIDE SEQUENCE [LARGE SCALE GENOMIC DNA]</scope>
    <source>
        <strain evidence="2">KCTC 32239</strain>
    </source>
</reference>
<evidence type="ECO:0000313" key="1">
    <source>
        <dbReference type="EMBL" id="GGY88313.1"/>
    </source>
</evidence>
<keyword evidence="2" id="KW-1185">Reference proteome</keyword>
<dbReference type="InterPro" id="IPR006837">
    <property type="entry name" value="Divergent_DAC"/>
</dbReference>
<comment type="caution">
    <text evidence="1">The sequence shown here is derived from an EMBL/GenBank/DDBJ whole genome shotgun (WGS) entry which is preliminary data.</text>
</comment>